<protein>
    <submittedName>
        <fullName evidence="1">Uncharacterized protein</fullName>
    </submittedName>
</protein>
<gene>
    <name evidence="1" type="ORF">DAVIS_04162</name>
</gene>
<accession>A0A3E2MRM5</accession>
<dbReference type="AlphaFoldDB" id="A0A3E2MRM5"/>
<evidence type="ECO:0000313" key="1">
    <source>
        <dbReference type="EMBL" id="RFZ36038.1"/>
    </source>
</evidence>
<comment type="caution">
    <text evidence="1">The sequence shown here is derived from an EMBL/GenBank/DDBJ whole genome shotgun (WGS) entry which is preliminary data.</text>
</comment>
<dbReference type="EMBL" id="PEDF01000154">
    <property type="protein sequence ID" value="RFZ36038.1"/>
    <property type="molecule type" value="Genomic_DNA"/>
</dbReference>
<proteinExistence type="predicted"/>
<name>A0A3E2MRM5_MYCMR</name>
<organism evidence="1 2">
    <name type="scientific">Mycobacterium marinum</name>
    <dbReference type="NCBI Taxonomy" id="1781"/>
    <lineage>
        <taxon>Bacteria</taxon>
        <taxon>Bacillati</taxon>
        <taxon>Actinomycetota</taxon>
        <taxon>Actinomycetes</taxon>
        <taxon>Mycobacteriales</taxon>
        <taxon>Mycobacteriaceae</taxon>
        <taxon>Mycobacterium</taxon>
        <taxon>Mycobacterium ulcerans group</taxon>
    </lineage>
</organism>
<sequence length="36" mass="3980">MVVPENYCLPQDADRALMQVILAVRDRMFGSGRGVA</sequence>
<dbReference type="Proteomes" id="UP000257451">
    <property type="component" value="Unassembled WGS sequence"/>
</dbReference>
<evidence type="ECO:0000313" key="2">
    <source>
        <dbReference type="Proteomes" id="UP000257451"/>
    </source>
</evidence>
<reference evidence="1 2" key="1">
    <citation type="journal article" date="2018" name="Sci. Rep.">
        <title>Extensive genomic diversity among Mycobacterium marinum strains revealed by whole genome sequencing.</title>
        <authorList>
            <person name="Das S."/>
            <person name="Pettersson B.M."/>
            <person name="Behra P.R."/>
            <person name="Mallick A."/>
            <person name="Cheramie M."/>
            <person name="Ramesh M."/>
            <person name="Shirreff L."/>
            <person name="DuCote T."/>
            <person name="Dasgupta S."/>
            <person name="Ennis D.G."/>
            <person name="Kirsebom L.A."/>
        </authorList>
    </citation>
    <scope>NUCLEOTIDE SEQUENCE [LARGE SCALE GENOMIC DNA]</scope>
    <source>
        <strain evidence="1 2">Davis1</strain>
    </source>
</reference>